<feature type="repeat" description="WD" evidence="3">
    <location>
        <begin position="352"/>
        <end position="393"/>
    </location>
</feature>
<dbReference type="InterPro" id="IPR001202">
    <property type="entry name" value="WW_dom"/>
</dbReference>
<dbReference type="InterPro" id="IPR036020">
    <property type="entry name" value="WW_dom_sf"/>
</dbReference>
<dbReference type="PROSITE" id="PS50020">
    <property type="entry name" value="WW_DOMAIN_2"/>
    <property type="match status" value="1"/>
</dbReference>
<dbReference type="PROSITE" id="PS50082">
    <property type="entry name" value="WD_REPEATS_2"/>
    <property type="match status" value="7"/>
</dbReference>
<protein>
    <submittedName>
        <fullName evidence="6">WD40-repeat-containing domain protein</fullName>
    </submittedName>
</protein>
<dbReference type="InterPro" id="IPR015943">
    <property type="entry name" value="WD40/YVTN_repeat-like_dom_sf"/>
</dbReference>
<evidence type="ECO:0000256" key="2">
    <source>
        <dbReference type="ARBA" id="ARBA00022737"/>
    </source>
</evidence>
<feature type="repeat" description="WD" evidence="3">
    <location>
        <begin position="226"/>
        <end position="267"/>
    </location>
</feature>
<feature type="repeat" description="WD" evidence="3">
    <location>
        <begin position="183"/>
        <end position="224"/>
    </location>
</feature>
<dbReference type="PROSITE" id="PS00678">
    <property type="entry name" value="WD_REPEATS_1"/>
    <property type="match status" value="2"/>
</dbReference>
<feature type="repeat" description="WD" evidence="3">
    <location>
        <begin position="269"/>
        <end position="301"/>
    </location>
</feature>
<dbReference type="InterPro" id="IPR019775">
    <property type="entry name" value="WD40_repeat_CS"/>
</dbReference>
<dbReference type="CDD" id="cd00201">
    <property type="entry name" value="WW"/>
    <property type="match status" value="1"/>
</dbReference>
<dbReference type="InterPro" id="IPR020472">
    <property type="entry name" value="WD40_PAC1"/>
</dbReference>
<dbReference type="SUPFAM" id="SSF50978">
    <property type="entry name" value="WD40 repeat-like"/>
    <property type="match status" value="1"/>
</dbReference>
<evidence type="ECO:0000313" key="7">
    <source>
        <dbReference type="Proteomes" id="UP001195769"/>
    </source>
</evidence>
<feature type="region of interest" description="Disordered" evidence="4">
    <location>
        <begin position="1"/>
        <end position="44"/>
    </location>
</feature>
<evidence type="ECO:0000256" key="3">
    <source>
        <dbReference type="PROSITE-ProRule" id="PRU00221"/>
    </source>
</evidence>
<reference evidence="6" key="1">
    <citation type="journal article" date="2020" name="New Phytol.">
        <title>Comparative genomics reveals dynamic genome evolution in host specialist ectomycorrhizal fungi.</title>
        <authorList>
            <person name="Lofgren L.A."/>
            <person name="Nguyen N.H."/>
            <person name="Vilgalys R."/>
            <person name="Ruytinx J."/>
            <person name="Liao H.L."/>
            <person name="Branco S."/>
            <person name="Kuo A."/>
            <person name="LaButti K."/>
            <person name="Lipzen A."/>
            <person name="Andreopoulos W."/>
            <person name="Pangilinan J."/>
            <person name="Riley R."/>
            <person name="Hundley H."/>
            <person name="Na H."/>
            <person name="Barry K."/>
            <person name="Grigoriev I.V."/>
            <person name="Stajich J.E."/>
            <person name="Kennedy P.G."/>
        </authorList>
    </citation>
    <scope>NUCLEOTIDE SEQUENCE</scope>
    <source>
        <strain evidence="6">FC203</strain>
    </source>
</reference>
<dbReference type="Gene3D" id="2.20.70.10">
    <property type="match status" value="1"/>
</dbReference>
<dbReference type="GeneID" id="64664775"/>
<gene>
    <name evidence="6" type="ORF">F5891DRAFT_1281531</name>
</gene>
<dbReference type="Proteomes" id="UP001195769">
    <property type="component" value="Unassembled WGS sequence"/>
</dbReference>
<dbReference type="InterPro" id="IPR036322">
    <property type="entry name" value="WD40_repeat_dom_sf"/>
</dbReference>
<comment type="caution">
    <text evidence="6">The sequence shown here is derived from an EMBL/GenBank/DDBJ whole genome shotgun (WGS) entry which is preliminary data.</text>
</comment>
<proteinExistence type="predicted"/>
<dbReference type="PROSITE" id="PS50294">
    <property type="entry name" value="WD_REPEATS_REGION"/>
    <property type="match status" value="5"/>
</dbReference>
<feature type="repeat" description="WD" evidence="3">
    <location>
        <begin position="397"/>
        <end position="428"/>
    </location>
</feature>
<keyword evidence="7" id="KW-1185">Reference proteome</keyword>
<dbReference type="PRINTS" id="PR00320">
    <property type="entry name" value="GPROTEINBRPT"/>
</dbReference>
<dbReference type="AlphaFoldDB" id="A0AAD4HGH5"/>
<feature type="domain" description="WW" evidence="5">
    <location>
        <begin position="95"/>
        <end position="128"/>
    </location>
</feature>
<evidence type="ECO:0000313" key="6">
    <source>
        <dbReference type="EMBL" id="KAG1894614.1"/>
    </source>
</evidence>
<dbReference type="Pfam" id="PF00397">
    <property type="entry name" value="WW"/>
    <property type="match status" value="1"/>
</dbReference>
<dbReference type="CDD" id="cd00200">
    <property type="entry name" value="WD40"/>
    <property type="match status" value="1"/>
</dbReference>
<dbReference type="SMART" id="SM00320">
    <property type="entry name" value="WD40"/>
    <property type="match status" value="7"/>
</dbReference>
<dbReference type="RefSeq" id="XP_041220190.1">
    <property type="nucleotide sequence ID" value="XM_041370477.1"/>
</dbReference>
<dbReference type="Pfam" id="PF00400">
    <property type="entry name" value="WD40"/>
    <property type="match status" value="7"/>
</dbReference>
<evidence type="ECO:0000256" key="1">
    <source>
        <dbReference type="ARBA" id="ARBA00022574"/>
    </source>
</evidence>
<name>A0AAD4HGH5_9AGAM</name>
<keyword evidence="1 3" id="KW-0853">WD repeat</keyword>
<sequence length="564" mass="62678">MDESNTSAKQRDGKRALLNSPLVGAPPSCRTKEKDPPPYGAQHRQTALWEGGNEALPPQWRQYKLLDGKIAYQDTTLATTSGNRPLPGVRMDYLGQLVPGCEWHISPLGRSYFVNHNTKTTSWKKPVSERPPECLTPECIIEGHSEVIWGLVRLGTGSNILSTSGDGSIRQWTKDGEPLERPWTSDGGAVLSIAISPDESMVMSGSTDDKLRLWNIREGSVVGDPWEGHESSVWCIEWSPNAREIASGSSDGTIRRWDPDTGRQIAPPIETGHGWVCAVRYSPQGDKFTSGGKDKAIRMWSKDGELLMEIEGHDSLVTSLCWSRDGAYIFSASFDRTIRKWRSIDGKELVVFQGHTDAIISLCLSPDESHLISASIDHSVRIWDPKTNQPVGDPLLHDDEVWAVVISADGKYIISGGSNAKIYVWNLEAALKYAGDDHWAITIMRDMLRTEVTDLSLEKHGLRFKATSATVEQLESAFMHQLAEKMQEVAPNLWHLFFTLLDSTLQQRRAMGGNVKVGNEDMDIYVEERDLGEFGGDDIGGMMREEDDVNEEAVIPPLLNNRGI</sequence>
<dbReference type="InterPro" id="IPR001680">
    <property type="entry name" value="WD40_rpt"/>
</dbReference>
<dbReference type="PANTHER" id="PTHR19848:SF8">
    <property type="entry name" value="F-BOX AND WD REPEAT DOMAIN CONTAINING 7"/>
    <property type="match status" value="1"/>
</dbReference>
<dbReference type="SMART" id="SM00456">
    <property type="entry name" value="WW"/>
    <property type="match status" value="1"/>
</dbReference>
<evidence type="ECO:0000256" key="4">
    <source>
        <dbReference type="SAM" id="MobiDB-lite"/>
    </source>
</evidence>
<evidence type="ECO:0000259" key="5">
    <source>
        <dbReference type="PROSITE" id="PS50020"/>
    </source>
</evidence>
<organism evidence="6 7">
    <name type="scientific">Suillus fuscotomentosus</name>
    <dbReference type="NCBI Taxonomy" id="1912939"/>
    <lineage>
        <taxon>Eukaryota</taxon>
        <taxon>Fungi</taxon>
        <taxon>Dikarya</taxon>
        <taxon>Basidiomycota</taxon>
        <taxon>Agaricomycotina</taxon>
        <taxon>Agaricomycetes</taxon>
        <taxon>Agaricomycetidae</taxon>
        <taxon>Boletales</taxon>
        <taxon>Suillineae</taxon>
        <taxon>Suillaceae</taxon>
        <taxon>Suillus</taxon>
    </lineage>
</organism>
<dbReference type="EMBL" id="JABBWK010000077">
    <property type="protein sequence ID" value="KAG1894614.1"/>
    <property type="molecule type" value="Genomic_DNA"/>
</dbReference>
<feature type="repeat" description="WD" evidence="3">
    <location>
        <begin position="141"/>
        <end position="172"/>
    </location>
</feature>
<accession>A0AAD4HGH5</accession>
<feature type="repeat" description="WD" evidence="3">
    <location>
        <begin position="310"/>
        <end position="351"/>
    </location>
</feature>
<dbReference type="PANTHER" id="PTHR19848">
    <property type="entry name" value="WD40 REPEAT PROTEIN"/>
    <property type="match status" value="1"/>
</dbReference>
<keyword evidence="2" id="KW-0677">Repeat</keyword>
<dbReference type="SUPFAM" id="SSF51045">
    <property type="entry name" value="WW domain"/>
    <property type="match status" value="1"/>
</dbReference>
<dbReference type="Gene3D" id="2.130.10.10">
    <property type="entry name" value="YVTN repeat-like/Quinoprotein amine dehydrogenase"/>
    <property type="match status" value="2"/>
</dbReference>